<evidence type="ECO:0000259" key="3">
    <source>
        <dbReference type="Pfam" id="PF16095"/>
    </source>
</evidence>
<feature type="compositionally biased region" description="Polar residues" evidence="2">
    <location>
        <begin position="14"/>
        <end position="36"/>
    </location>
</feature>
<feature type="compositionally biased region" description="Polar residues" evidence="2">
    <location>
        <begin position="1013"/>
        <end position="1022"/>
    </location>
</feature>
<dbReference type="Pfam" id="PF16095">
    <property type="entry name" value="COR-A"/>
    <property type="match status" value="1"/>
</dbReference>
<evidence type="ECO:0000313" key="4">
    <source>
        <dbReference type="EMBL" id="CAH3105890.1"/>
    </source>
</evidence>
<dbReference type="SUPFAM" id="SSF53756">
    <property type="entry name" value="UDP-Glycosyltransferase/glycogen phosphorylase"/>
    <property type="match status" value="2"/>
</dbReference>
<dbReference type="EMBL" id="CALNXK010000018">
    <property type="protein sequence ID" value="CAH3105890.1"/>
    <property type="molecule type" value="Genomic_DNA"/>
</dbReference>
<comment type="caution">
    <text evidence="4">The sequence shown here is derived from an EMBL/GenBank/DDBJ whole genome shotgun (WGS) entry which is preliminary data.</text>
</comment>
<dbReference type="Pfam" id="PF20706">
    <property type="entry name" value="GT4-conflict"/>
    <property type="match status" value="2"/>
</dbReference>
<feature type="region of interest" description="Disordered" evidence="2">
    <location>
        <begin position="1"/>
        <end position="43"/>
    </location>
</feature>
<feature type="region of interest" description="Disordered" evidence="2">
    <location>
        <begin position="939"/>
        <end position="1027"/>
    </location>
</feature>
<dbReference type="PANTHER" id="PTHR47679">
    <property type="entry name" value="PROTEIN TORNADO 1"/>
    <property type="match status" value="1"/>
</dbReference>
<keyword evidence="1" id="KW-0677">Repeat</keyword>
<dbReference type="Pfam" id="PF08477">
    <property type="entry name" value="Roc"/>
    <property type="match status" value="1"/>
</dbReference>
<evidence type="ECO:0000256" key="2">
    <source>
        <dbReference type="SAM" id="MobiDB-lite"/>
    </source>
</evidence>
<accession>A0ABN8NE55</accession>
<feature type="domain" description="COR" evidence="3">
    <location>
        <begin position="1225"/>
        <end position="1384"/>
    </location>
</feature>
<keyword evidence="5" id="KW-1185">Reference proteome</keyword>
<dbReference type="Proteomes" id="UP001159405">
    <property type="component" value="Unassembled WGS sequence"/>
</dbReference>
<feature type="compositionally biased region" description="Basic and acidic residues" evidence="2">
    <location>
        <begin position="951"/>
        <end position="969"/>
    </location>
</feature>
<dbReference type="InterPro" id="IPR027417">
    <property type="entry name" value="P-loop_NTPase"/>
</dbReference>
<dbReference type="Gene3D" id="3.40.50.300">
    <property type="entry name" value="P-loop containing nucleotide triphosphate hydrolases"/>
    <property type="match status" value="1"/>
</dbReference>
<evidence type="ECO:0000313" key="5">
    <source>
        <dbReference type="Proteomes" id="UP001159405"/>
    </source>
</evidence>
<protein>
    <recommendedName>
        <fullName evidence="3">COR domain-containing protein</fullName>
    </recommendedName>
</protein>
<organism evidence="4 5">
    <name type="scientific">Porites lobata</name>
    <dbReference type="NCBI Taxonomy" id="104759"/>
    <lineage>
        <taxon>Eukaryota</taxon>
        <taxon>Metazoa</taxon>
        <taxon>Cnidaria</taxon>
        <taxon>Anthozoa</taxon>
        <taxon>Hexacorallia</taxon>
        <taxon>Scleractinia</taxon>
        <taxon>Fungiina</taxon>
        <taxon>Poritidae</taxon>
        <taxon>Porites</taxon>
    </lineage>
</organism>
<dbReference type="SUPFAM" id="SSF52540">
    <property type="entry name" value="P-loop containing nucleoside triphosphate hydrolases"/>
    <property type="match status" value="1"/>
</dbReference>
<dbReference type="InterPro" id="IPR036388">
    <property type="entry name" value="WH-like_DNA-bd_sf"/>
</dbReference>
<evidence type="ECO:0000256" key="1">
    <source>
        <dbReference type="ARBA" id="ARBA00022737"/>
    </source>
</evidence>
<reference evidence="4 5" key="1">
    <citation type="submission" date="2022-05" db="EMBL/GenBank/DDBJ databases">
        <authorList>
            <consortium name="Genoscope - CEA"/>
            <person name="William W."/>
        </authorList>
    </citation>
    <scope>NUCLEOTIDE SEQUENCE [LARGE SCALE GENOMIC DNA]</scope>
</reference>
<name>A0ABN8NE55_9CNID</name>
<dbReference type="InterPro" id="IPR032171">
    <property type="entry name" value="COR-A"/>
</dbReference>
<proteinExistence type="predicted"/>
<dbReference type="Gene3D" id="3.40.50.2000">
    <property type="entry name" value="Glycogen Phosphorylase B"/>
    <property type="match status" value="2"/>
</dbReference>
<sequence>MAGESAGERGILSIATQQELQTGASSQGTSVGTKESSSPKKEHLLKVTLATTAEGWNTTANGQLVIQLAKKPQIKVYGLVAKSTQEQRDQAKRSNIELVNAKQAIGVSEKQLKIAQPPDNLDTDILIMDSYGEHAQDIKINKQCKLVQVVHTISKDLEKYNPGTADPECVSKCEIELALCEKGDVLIAIGPKVADAYISALQFYEKHIDVITLTPGIIHDLVGVRTTRNDGGEKFHVMISATYPSEYFKVKGCDIAAKAITLLQDTSYHLIFVILPTDDAEDLKRQLGGLISGKQFTVTHVSRSTEEWMKQLREVDLVIMPSAEGFGTICVRAISADVPVLSSGNSGFGMALKKLPSGGMQVLDSEDPRLWANKIREIRNKGPMQQALEAKQLREEYLEKYCWEDQCDKLLDKMTERFSREEDLSFTPPKKEHPVQVALATTAEGWSTTANGQLVFQLAKNPQMKVYGLVPKSTQEQRDQAKRSNIELVNAKKKIGFSENELLAQPLDNLDIDILIMDSYGRDLGKQAQDIKIKKQCKLAQVVHTISKGLEKYNPGTADPEQLTEREIQLALCERADVLIAIGPKVADAYICALQFCGQHKDVITLTPGIIPDLVGVRTTHDGDEIFHVMISATYPSEYFKVKGCDIAAKAITLLQDTSYHLIFVILPTDDAEDLKRQLEGLISVNQFSVTHVSRSTEEWIQRLCEVDLIIMPSAEGFGTICVRAISADVPVLSSGNSGFGMALKKLPSGGMHVLDSEDPRVWANKIREIRNKGPTQQALEAKQLREEYMREYCWKDQCDKLVDKIMDIFSSEEGEVPRGKKKKLKDMAQKIAEDLLPASVRARGEKALAAFHRALEAGGSTFDKRVKILLVGQDRVGKTSLGKALRGEPFNKAECSTDGVQMVPAVKNAGTGAWRNPASLEHTTVFDHKVAAETAKNLLGTHSEQPATKKPKETSTKSEPEKPPEKPVRGLSNQTVQLSIEDEDPTPSTTNEEIPPVDQEEESSKEIRGKNVQRNQQQKSFQVPGEEVMPDNVALLLAENLAKNEIDPDEKIWPIIWDFAGQDIYRAIHPIFMSPEDLYLLVFDLRKKLSEKAVCRVNVGHKEHAVTARDDQDTNLDHLLRWMDLIHSLKKGNQKEKEKVSYPPVILVGTHADCVDDPSKAMELVKQKFLRVFCKHSYLPHIRDRLSIDNTKAGKLFDQEEIEKFREAILKVADEMPHTKKPIPLQWHRVEKEISQPKWQRRKFLFKDSFREEIVSLDYCAFKNEDDFEELVHFLHSRGTIVYHEHEYDEEKIGLVILDPQWLIKIFCKIINVNPQGNEPMSVEADRMELKEKGILSKQLIDHTCHGESLSPIKGHLISLMDKFNLICRQKTGESQFLVPCMLRTTTNEEEEIETGSTALPIYLRFQTEYVPSGLFPRLIVLFVRNPQYTNMYELTSNKAEFALDKNKNHLFQMECYKRVIKLGFGKADGSLPQEQYEYVLSQLDMFLEKLQRECHWLESMSVELCARCTVCIGKETEPCVRHEQRSCRHHDCGHYIPLDGRGLCCKPCQMLEKKPLKPWIKAIKHVSKVRNVHW</sequence>
<gene>
    <name evidence="4" type="ORF">PLOB_00013899</name>
</gene>
<dbReference type="Gene3D" id="1.10.10.10">
    <property type="entry name" value="Winged helix-like DNA-binding domain superfamily/Winged helix DNA-binding domain"/>
    <property type="match status" value="1"/>
</dbReference>
<dbReference type="PANTHER" id="PTHR47679:SF2">
    <property type="entry name" value="C-TERMINAL OF ROC (COR) DOMAIN-CONTAINING PROTEIN"/>
    <property type="match status" value="1"/>
</dbReference>